<protein>
    <submittedName>
        <fullName evidence="1">Uncharacterized protein</fullName>
    </submittedName>
</protein>
<reference evidence="1 2" key="1">
    <citation type="submission" date="2016-11" db="EMBL/GenBank/DDBJ databases">
        <title>Comparative genomics of Bartonella apis.</title>
        <authorList>
            <person name="Engel P."/>
        </authorList>
    </citation>
    <scope>NUCLEOTIDE SEQUENCE [LARGE SCALE GENOMIC DNA]</scope>
    <source>
        <strain evidence="1 2">BBC0122</strain>
    </source>
</reference>
<dbReference type="Proteomes" id="UP000189632">
    <property type="component" value="Chromosome"/>
</dbReference>
<evidence type="ECO:0000313" key="1">
    <source>
        <dbReference type="EMBL" id="AQT47535.1"/>
    </source>
</evidence>
<dbReference type="KEGG" id="bapi:BBC0122_014260"/>
<accession>A0A1U9MI02</accession>
<organism evidence="1 2">
    <name type="scientific">Bartonella choladocola</name>
    <dbReference type="NCBI Taxonomy" id="2750995"/>
    <lineage>
        <taxon>Bacteria</taxon>
        <taxon>Pseudomonadati</taxon>
        <taxon>Pseudomonadota</taxon>
        <taxon>Alphaproteobacteria</taxon>
        <taxon>Hyphomicrobiales</taxon>
        <taxon>Bartonellaceae</taxon>
        <taxon>Bartonella</taxon>
    </lineage>
</organism>
<dbReference type="AlphaFoldDB" id="A0A1U9MI02"/>
<dbReference type="RefSeq" id="WP_077992556.1">
    <property type="nucleotide sequence ID" value="NZ_CP015625.1"/>
</dbReference>
<gene>
    <name evidence="1" type="ORF">BBC0122_014260</name>
</gene>
<name>A0A1U9MI02_9HYPH</name>
<dbReference type="EMBL" id="CP015625">
    <property type="protein sequence ID" value="AQT47535.1"/>
    <property type="molecule type" value="Genomic_DNA"/>
</dbReference>
<keyword evidence="2" id="KW-1185">Reference proteome</keyword>
<sequence length="257" mass="28856">MTISSTALTGRSGEIALQLIQSITSKTNNSNKSNPSDVKNNIQELVKQAGEIRDKSQADFRSKLIENALKANNAQSQDKVKDDNKVKIAVDRANQASVDKIQKIIGDAIDITEIKDGSSSRSLSSVIYQNLYDYLEDNPYALSQDQMKEIVVEYYKIGVREGRIEDRHGLMDKLVSGDYQIYMGDEVDDPMFDRVNYAFKRKEGGGEVSELEVDKSQLAPGTNERARQLWESGKTLASGDLFLSGKNARRWRYNIVF</sequence>
<proteinExistence type="predicted"/>
<evidence type="ECO:0000313" key="2">
    <source>
        <dbReference type="Proteomes" id="UP000189632"/>
    </source>
</evidence>